<dbReference type="EMBL" id="CATQJL010000305">
    <property type="protein sequence ID" value="CAJ0603439.1"/>
    <property type="molecule type" value="Genomic_DNA"/>
</dbReference>
<keyword evidence="2" id="KW-1185">Reference proteome</keyword>
<sequence>MSACINESSNPPKRKKKNKNLIPLQKHDYINQHLPNFVGHSTGAILCGIAFDCGVEDGLQVFTFNIRWIDSSTSAAEKWRFIKNAATNQSGVSGTAWFLGKSALKEPKASLNIDYDKTVTVRKFSLMVLYKHLMG</sequence>
<reference evidence="1" key="1">
    <citation type="submission" date="2023-07" db="EMBL/GenBank/DDBJ databases">
        <authorList>
            <consortium name="CYATHOMIX"/>
        </authorList>
    </citation>
    <scope>NUCLEOTIDE SEQUENCE</scope>
    <source>
        <strain evidence="1">N/A</strain>
    </source>
</reference>
<accession>A0AA36M8L3</accession>
<dbReference type="AlphaFoldDB" id="A0AA36M8L3"/>
<gene>
    <name evidence="1" type="ORF">CYNAS_LOCUS15422</name>
</gene>
<name>A0AA36M8L3_CYLNA</name>
<evidence type="ECO:0000313" key="2">
    <source>
        <dbReference type="Proteomes" id="UP001176961"/>
    </source>
</evidence>
<protein>
    <submittedName>
        <fullName evidence="1">Uncharacterized protein</fullName>
    </submittedName>
</protein>
<evidence type="ECO:0000313" key="1">
    <source>
        <dbReference type="EMBL" id="CAJ0603439.1"/>
    </source>
</evidence>
<dbReference type="Proteomes" id="UP001176961">
    <property type="component" value="Unassembled WGS sequence"/>
</dbReference>
<comment type="caution">
    <text evidence="1">The sequence shown here is derived from an EMBL/GenBank/DDBJ whole genome shotgun (WGS) entry which is preliminary data.</text>
</comment>
<proteinExistence type="predicted"/>
<organism evidence="1 2">
    <name type="scientific">Cylicocyclus nassatus</name>
    <name type="common">Nematode worm</name>
    <dbReference type="NCBI Taxonomy" id="53992"/>
    <lineage>
        <taxon>Eukaryota</taxon>
        <taxon>Metazoa</taxon>
        <taxon>Ecdysozoa</taxon>
        <taxon>Nematoda</taxon>
        <taxon>Chromadorea</taxon>
        <taxon>Rhabditida</taxon>
        <taxon>Rhabditina</taxon>
        <taxon>Rhabditomorpha</taxon>
        <taxon>Strongyloidea</taxon>
        <taxon>Strongylidae</taxon>
        <taxon>Cylicocyclus</taxon>
    </lineage>
</organism>